<reference evidence="1" key="1">
    <citation type="submission" date="2021-01" db="EMBL/GenBank/DDBJ databases">
        <title>Microvirga sp.</title>
        <authorList>
            <person name="Kim M.K."/>
        </authorList>
    </citation>
    <scope>NUCLEOTIDE SEQUENCE</scope>
    <source>
        <strain evidence="1">5420S-16</strain>
    </source>
</reference>
<evidence type="ECO:0000313" key="1">
    <source>
        <dbReference type="EMBL" id="MBL0403623.1"/>
    </source>
</evidence>
<sequence length="137" mass="14907">MITRRQVGTGIAALSGGALAPSLGQALERGTLFGIATRLVTLYQASDADALHRMLAPPLQGHFPSANLGLWLAEARNAFGMLQRTSMPTYGGRSYGIFAAYFDRGPADMYLEVDPQERLVLWALKNDVKVLSIRERA</sequence>
<evidence type="ECO:0000313" key="2">
    <source>
        <dbReference type="Proteomes" id="UP000605848"/>
    </source>
</evidence>
<name>A0A936Z616_9HYPH</name>
<dbReference type="AlphaFoldDB" id="A0A936Z616"/>
<comment type="caution">
    <text evidence="1">The sequence shown here is derived from an EMBL/GenBank/DDBJ whole genome shotgun (WGS) entry which is preliminary data.</text>
</comment>
<dbReference type="Proteomes" id="UP000605848">
    <property type="component" value="Unassembled WGS sequence"/>
</dbReference>
<accession>A0A936Z616</accession>
<organism evidence="1 2">
    <name type="scientific">Microvirga aerilata</name>
    <dbReference type="NCBI Taxonomy" id="670292"/>
    <lineage>
        <taxon>Bacteria</taxon>
        <taxon>Pseudomonadati</taxon>
        <taxon>Pseudomonadota</taxon>
        <taxon>Alphaproteobacteria</taxon>
        <taxon>Hyphomicrobiales</taxon>
        <taxon>Methylobacteriaceae</taxon>
        <taxon>Microvirga</taxon>
    </lineage>
</organism>
<gene>
    <name evidence="1" type="ORF">JKG68_06550</name>
</gene>
<proteinExistence type="predicted"/>
<dbReference type="RefSeq" id="WP_202057150.1">
    <property type="nucleotide sequence ID" value="NZ_JAEQMY010000006.1"/>
</dbReference>
<dbReference type="EMBL" id="JAEQMY010000006">
    <property type="protein sequence ID" value="MBL0403623.1"/>
    <property type="molecule type" value="Genomic_DNA"/>
</dbReference>
<protein>
    <submittedName>
        <fullName evidence="1">Uncharacterized protein</fullName>
    </submittedName>
</protein>
<keyword evidence="2" id="KW-1185">Reference proteome</keyword>